<dbReference type="AlphaFoldDB" id="A0A8E0VFY8"/>
<dbReference type="Pfam" id="PF00169">
    <property type="entry name" value="PH"/>
    <property type="match status" value="1"/>
</dbReference>
<dbReference type="Proteomes" id="UP000728185">
    <property type="component" value="Unassembled WGS sequence"/>
</dbReference>
<dbReference type="PANTHER" id="PTHR12552">
    <property type="entry name" value="OLIGOPHRENIN 1"/>
    <property type="match status" value="1"/>
</dbReference>
<proteinExistence type="predicted"/>
<evidence type="ECO:0000259" key="1">
    <source>
        <dbReference type="PROSITE" id="PS50003"/>
    </source>
</evidence>
<dbReference type="PROSITE" id="PS50003">
    <property type="entry name" value="PH_DOMAIN"/>
    <property type="match status" value="1"/>
</dbReference>
<dbReference type="InterPro" id="IPR001849">
    <property type="entry name" value="PH_domain"/>
</dbReference>
<dbReference type="SUPFAM" id="SSF50729">
    <property type="entry name" value="PH domain-like"/>
    <property type="match status" value="1"/>
</dbReference>
<dbReference type="InterPro" id="IPR047225">
    <property type="entry name" value="PH_GRAF"/>
</dbReference>
<dbReference type="InterPro" id="IPR011993">
    <property type="entry name" value="PH-like_dom_sf"/>
</dbReference>
<dbReference type="EMBL" id="LUCM01011572">
    <property type="protein sequence ID" value="KAA0183783.1"/>
    <property type="molecule type" value="Genomic_DNA"/>
</dbReference>
<dbReference type="CDD" id="cd01249">
    <property type="entry name" value="BAR-PH_GRAF_family"/>
    <property type="match status" value="1"/>
</dbReference>
<protein>
    <submittedName>
        <fullName evidence="2">Rho GTPase-activating protein 26</fullName>
    </submittedName>
</protein>
<evidence type="ECO:0000313" key="2">
    <source>
        <dbReference type="EMBL" id="KAA0183783.1"/>
    </source>
</evidence>
<dbReference type="InterPro" id="IPR047234">
    <property type="entry name" value="GRAF_fam"/>
</dbReference>
<sequence>MSSIWVKHFCIYKRDVKQLDMIPYVQGRSASDLIAEQYSVKSCVRRSSDSIDRRFCFDVEVENRSTPLTLQAQSQDDLVQWLRVMDGQEPQYADRSVAVVDADRTSLTPQSIQFFCRLLEVIEKQG</sequence>
<evidence type="ECO:0000313" key="3">
    <source>
        <dbReference type="Proteomes" id="UP000728185"/>
    </source>
</evidence>
<dbReference type="Gene3D" id="2.30.29.30">
    <property type="entry name" value="Pleckstrin-homology domain (PH domain)/Phosphotyrosine-binding domain (PTB)"/>
    <property type="match status" value="1"/>
</dbReference>
<accession>A0A8E0VFY8</accession>
<keyword evidence="3" id="KW-1185">Reference proteome</keyword>
<dbReference type="GO" id="GO:0005096">
    <property type="term" value="F:GTPase activator activity"/>
    <property type="evidence" value="ECO:0007669"/>
    <property type="project" value="InterPro"/>
</dbReference>
<reference evidence="2" key="1">
    <citation type="submission" date="2019-05" db="EMBL/GenBank/DDBJ databases">
        <title>Annotation for the trematode Fasciolopsis buski.</title>
        <authorList>
            <person name="Choi Y.-J."/>
        </authorList>
    </citation>
    <scope>NUCLEOTIDE SEQUENCE</scope>
    <source>
        <strain evidence="2">HT</strain>
        <tissue evidence="2">Whole worm</tissue>
    </source>
</reference>
<comment type="caution">
    <text evidence="2">The sequence shown here is derived from an EMBL/GenBank/DDBJ whole genome shotgun (WGS) entry which is preliminary data.</text>
</comment>
<feature type="domain" description="PH" evidence="1">
    <location>
        <begin position="1"/>
        <end position="90"/>
    </location>
</feature>
<organism evidence="2 3">
    <name type="scientific">Fasciolopsis buskii</name>
    <dbReference type="NCBI Taxonomy" id="27845"/>
    <lineage>
        <taxon>Eukaryota</taxon>
        <taxon>Metazoa</taxon>
        <taxon>Spiralia</taxon>
        <taxon>Lophotrochozoa</taxon>
        <taxon>Platyhelminthes</taxon>
        <taxon>Trematoda</taxon>
        <taxon>Digenea</taxon>
        <taxon>Plagiorchiida</taxon>
        <taxon>Echinostomata</taxon>
        <taxon>Echinostomatoidea</taxon>
        <taxon>Fasciolidae</taxon>
        <taxon>Fasciolopsis</taxon>
    </lineage>
</organism>
<dbReference type="OrthoDB" id="3183924at2759"/>
<gene>
    <name evidence="2" type="ORF">FBUS_09703</name>
</gene>
<dbReference type="PANTHER" id="PTHR12552:SF1">
    <property type="entry name" value="RHO GTPASE-ACTIVATING PROTEIN GRAF"/>
    <property type="match status" value="1"/>
</dbReference>
<name>A0A8E0VFY8_9TREM</name>